<proteinExistence type="predicted"/>
<sequence>MQEMHARMTIDNGENAMIVGIEPINLGNFKFYGCKKVFLKNYVEKDEQGNEITKQKVDDTKHPVYDNWSQSFVDIQNQQENAAQMLSNSAKSAITNYQIQQQQAMILSEIAKLKGEK</sequence>
<evidence type="ECO:0008006" key="3">
    <source>
        <dbReference type="Google" id="ProtNLM"/>
    </source>
</evidence>
<protein>
    <recommendedName>
        <fullName evidence="3">DUF2977 domain-containing protein</fullName>
    </recommendedName>
</protein>
<dbReference type="EMBL" id="CP093363">
    <property type="protein sequence ID" value="UQS85798.1"/>
    <property type="molecule type" value="Genomic_DNA"/>
</dbReference>
<organism evidence="1 2">
    <name type="scientific">Apilactobacillus apisilvae</name>
    <dbReference type="NCBI Taxonomy" id="2923364"/>
    <lineage>
        <taxon>Bacteria</taxon>
        <taxon>Bacillati</taxon>
        <taxon>Bacillota</taxon>
        <taxon>Bacilli</taxon>
        <taxon>Lactobacillales</taxon>
        <taxon>Lactobacillaceae</taxon>
        <taxon>Apilactobacillus</taxon>
    </lineage>
</organism>
<dbReference type="Proteomes" id="UP000831859">
    <property type="component" value="Plasmid p1unnamed"/>
</dbReference>
<geneLocation type="plasmid" evidence="1 2">
    <name>p1unnamed</name>
</geneLocation>
<gene>
    <name evidence="1" type="ORF">MOO46_07340</name>
</gene>
<reference evidence="1 2" key="1">
    <citation type="journal article" date="2022" name="Int. J. Syst. Evol. Microbiol.">
        <title>Apilactobacillus apisilvae sp. nov., Nicolia spurrieriana gen. nov. sp. nov., Bombilactobacillus folatiphilus sp. nov. and Bombilactobacillus thymidiniphilus sp. nov., four new lactic acid bacterial isolates from stingless bees Tetragonula carbonaria and Austroplebeia australis.</title>
        <authorList>
            <person name="Oliphant S.A."/>
            <person name="Watson-Haigh N.S."/>
            <person name="Sumby K.M."/>
            <person name="Gardner J."/>
            <person name="Groom S."/>
            <person name="Jiranek V."/>
        </authorList>
    </citation>
    <scope>NUCLEOTIDE SEQUENCE [LARGE SCALE GENOMIC DNA]</scope>
    <source>
        <strain evidence="1 2">SG5_A10</strain>
    </source>
</reference>
<dbReference type="RefSeq" id="WP_249511762.1">
    <property type="nucleotide sequence ID" value="NZ_CP093363.1"/>
</dbReference>
<accession>A0ABY4PK19</accession>
<name>A0ABY4PK19_9LACO</name>
<evidence type="ECO:0000313" key="2">
    <source>
        <dbReference type="Proteomes" id="UP000831859"/>
    </source>
</evidence>
<evidence type="ECO:0000313" key="1">
    <source>
        <dbReference type="EMBL" id="UQS85798.1"/>
    </source>
</evidence>
<keyword evidence="1" id="KW-0614">Plasmid</keyword>
<keyword evidence="2" id="KW-1185">Reference proteome</keyword>